<feature type="region of interest" description="Disordered" evidence="1">
    <location>
        <begin position="1"/>
        <end position="87"/>
    </location>
</feature>
<reference evidence="2" key="2">
    <citation type="journal article" date="2023" name="IMA Fungus">
        <title>Comparative genomic study of the Penicillium genus elucidates a diverse pangenome and 15 lateral gene transfer events.</title>
        <authorList>
            <person name="Petersen C."/>
            <person name="Sorensen T."/>
            <person name="Nielsen M.R."/>
            <person name="Sondergaard T.E."/>
            <person name="Sorensen J.L."/>
            <person name="Fitzpatrick D.A."/>
            <person name="Frisvad J.C."/>
            <person name="Nielsen K.L."/>
        </authorList>
    </citation>
    <scope>NUCLEOTIDE SEQUENCE</scope>
    <source>
        <strain evidence="2">IBT 21472</strain>
    </source>
</reference>
<organism evidence="2 3">
    <name type="scientific">Penicillium atrosanguineum</name>
    <dbReference type="NCBI Taxonomy" id="1132637"/>
    <lineage>
        <taxon>Eukaryota</taxon>
        <taxon>Fungi</taxon>
        <taxon>Dikarya</taxon>
        <taxon>Ascomycota</taxon>
        <taxon>Pezizomycotina</taxon>
        <taxon>Eurotiomycetes</taxon>
        <taxon>Eurotiomycetidae</taxon>
        <taxon>Eurotiales</taxon>
        <taxon>Aspergillaceae</taxon>
        <taxon>Penicillium</taxon>
    </lineage>
</organism>
<evidence type="ECO:0000256" key="1">
    <source>
        <dbReference type="SAM" id="MobiDB-lite"/>
    </source>
</evidence>
<proteinExistence type="predicted"/>
<sequence>MTDPPRRGSIFDRICSSISRRSSQNSRRSSTASNNSRNDNEESTGQGLRDQLNRVRRRVSNATDSQFRRRSSTTQRPAPREASQLPVLPRVFPTGHLHEQSSQSEQGKPQETEEHVKWTVDPSTAWMERLIKPVFEMGGAFEKVMFALRPGQAGDRKLEYPEMKKIAQESGDERIVLSGKRKEREIQLSVAKKW</sequence>
<dbReference type="EMBL" id="JAPZBO010000009">
    <property type="protein sequence ID" value="KAJ5302872.1"/>
    <property type="molecule type" value="Genomic_DNA"/>
</dbReference>
<feature type="compositionally biased region" description="Basic and acidic residues" evidence="1">
    <location>
        <begin position="1"/>
        <end position="10"/>
    </location>
</feature>
<accession>A0A9W9PNT1</accession>
<evidence type="ECO:0000313" key="2">
    <source>
        <dbReference type="EMBL" id="KAJ5302872.1"/>
    </source>
</evidence>
<dbReference type="Proteomes" id="UP001147746">
    <property type="component" value="Unassembled WGS sequence"/>
</dbReference>
<dbReference type="AlphaFoldDB" id="A0A9W9PNT1"/>
<keyword evidence="3" id="KW-1185">Reference proteome</keyword>
<protein>
    <submittedName>
        <fullName evidence="2">Uncharacterized protein</fullName>
    </submittedName>
</protein>
<comment type="caution">
    <text evidence="2">The sequence shown here is derived from an EMBL/GenBank/DDBJ whole genome shotgun (WGS) entry which is preliminary data.</text>
</comment>
<feature type="compositionally biased region" description="Low complexity" evidence="1">
    <location>
        <begin position="16"/>
        <end position="37"/>
    </location>
</feature>
<name>A0A9W9PNT1_9EURO</name>
<reference evidence="2" key="1">
    <citation type="submission" date="2022-12" db="EMBL/GenBank/DDBJ databases">
        <authorList>
            <person name="Petersen C."/>
        </authorList>
    </citation>
    <scope>NUCLEOTIDE SEQUENCE</scope>
    <source>
        <strain evidence="2">IBT 21472</strain>
    </source>
</reference>
<evidence type="ECO:0000313" key="3">
    <source>
        <dbReference type="Proteomes" id="UP001147746"/>
    </source>
</evidence>
<gene>
    <name evidence="2" type="ORF">N7476_009671</name>
</gene>